<gene>
    <name evidence="3" type="ORF">GCM10010319_35950</name>
</gene>
<evidence type="ECO:0000259" key="2">
    <source>
        <dbReference type="Pfam" id="PF09995"/>
    </source>
</evidence>
<dbReference type="RefSeq" id="WP_344118873.1">
    <property type="nucleotide sequence ID" value="NZ_BAAABW010000018.1"/>
</dbReference>
<reference evidence="3 4" key="1">
    <citation type="journal article" date="2019" name="Int. J. Syst. Evol. Microbiol.">
        <title>The Global Catalogue of Microorganisms (GCM) 10K type strain sequencing project: providing services to taxonomists for standard genome sequencing and annotation.</title>
        <authorList>
            <consortium name="The Broad Institute Genomics Platform"/>
            <consortium name="The Broad Institute Genome Sequencing Center for Infectious Disease"/>
            <person name="Wu L."/>
            <person name="Ma J."/>
        </authorList>
    </citation>
    <scope>NUCLEOTIDE SEQUENCE [LARGE SCALE GENOMIC DNA]</scope>
    <source>
        <strain evidence="3 4">JCM 4565</strain>
    </source>
</reference>
<feature type="region of interest" description="Disordered" evidence="1">
    <location>
        <begin position="296"/>
        <end position="315"/>
    </location>
</feature>
<dbReference type="InterPro" id="IPR018713">
    <property type="entry name" value="MPAB/Lcp_cat_dom"/>
</dbReference>
<protein>
    <submittedName>
        <fullName evidence="3">Oxygenase MpaB family protein</fullName>
    </submittedName>
</protein>
<dbReference type="Proteomes" id="UP001500063">
    <property type="component" value="Unassembled WGS sequence"/>
</dbReference>
<comment type="caution">
    <text evidence="3">The sequence shown here is derived from an EMBL/GenBank/DDBJ whole genome shotgun (WGS) entry which is preliminary data.</text>
</comment>
<evidence type="ECO:0000313" key="4">
    <source>
        <dbReference type="Proteomes" id="UP001500063"/>
    </source>
</evidence>
<organism evidence="3 4">
    <name type="scientific">Streptomyces blastmyceticus</name>
    <dbReference type="NCBI Taxonomy" id="68180"/>
    <lineage>
        <taxon>Bacteria</taxon>
        <taxon>Bacillati</taxon>
        <taxon>Actinomycetota</taxon>
        <taxon>Actinomycetes</taxon>
        <taxon>Kitasatosporales</taxon>
        <taxon>Streptomycetaceae</taxon>
        <taxon>Streptomyces</taxon>
    </lineage>
</organism>
<evidence type="ECO:0000256" key="1">
    <source>
        <dbReference type="SAM" id="MobiDB-lite"/>
    </source>
</evidence>
<dbReference type="PANTHER" id="PTHR36151:SF3">
    <property type="entry name" value="ER-BOUND OXYGENASE MPAB_MPAB'_RUBBER OXYGENASE CATALYTIC DOMAIN-CONTAINING PROTEIN"/>
    <property type="match status" value="1"/>
</dbReference>
<evidence type="ECO:0000313" key="3">
    <source>
        <dbReference type="EMBL" id="GAA0355574.1"/>
    </source>
</evidence>
<accession>A0ABN0X5F0</accession>
<sequence length="315" mass="34314">MPQADPGLFGPASVTWQLHGDPMMWIAGVRALWLQALHPRAVRGVTQNSAAFKKDERGRQDSWGRLRRTANFVGTTIYGTTEAAERAGAAVRGIHRRLSAVDPDTGERYGVDDPELLLWVHCAEVDSYLQVVRRSGVPLTAAQADAFLAEHRVSARLVGLDPADVPATTRAMAAYFERVRPGLALTPEARQIDDFLRRPPVRPPLGPARDLLWGRVASLAYGALPAYAHELYGRPAPPAPVVTRRLRLAGTVLRTVPSTVRWQLPPKHILRAVGRLGAGSRPSSYNLQRRAAILVGPGEAQRRDGGGGEGWRNPG</sequence>
<name>A0ABN0X5F0_9ACTN</name>
<dbReference type="Pfam" id="PF09995">
    <property type="entry name" value="MPAB_Lcp_cat"/>
    <property type="match status" value="1"/>
</dbReference>
<proteinExistence type="predicted"/>
<keyword evidence="4" id="KW-1185">Reference proteome</keyword>
<dbReference type="PANTHER" id="PTHR36151">
    <property type="entry name" value="BLR2777 PROTEIN"/>
    <property type="match status" value="1"/>
</dbReference>
<dbReference type="EMBL" id="BAAABW010000018">
    <property type="protein sequence ID" value="GAA0355574.1"/>
    <property type="molecule type" value="Genomic_DNA"/>
</dbReference>
<feature type="domain" description="ER-bound oxygenase mpaB/mpaB'/Rubber oxygenase catalytic" evidence="2">
    <location>
        <begin position="16"/>
        <end position="254"/>
    </location>
</feature>